<gene>
    <name evidence="2" type="ORF">HNP32_002908</name>
</gene>
<dbReference type="AlphaFoldDB" id="A0A7W7IRZ7"/>
<proteinExistence type="predicted"/>
<protein>
    <submittedName>
        <fullName evidence="2">Uncharacterized protein</fullName>
    </submittedName>
</protein>
<dbReference type="EMBL" id="JACHKY010000005">
    <property type="protein sequence ID" value="MBB4799152.1"/>
    <property type="molecule type" value="Genomic_DNA"/>
</dbReference>
<comment type="caution">
    <text evidence="2">The sequence shown here is derived from an EMBL/GenBank/DDBJ whole genome shotgun (WGS) entry which is preliminary data.</text>
</comment>
<evidence type="ECO:0000256" key="1">
    <source>
        <dbReference type="SAM" id="SignalP"/>
    </source>
</evidence>
<feature type="chain" id="PRO_5030897150" evidence="1">
    <location>
        <begin position="24"/>
        <end position="282"/>
    </location>
</feature>
<sequence length="282" mass="29927">MFSLRAVGAAAAALCLAAGPALAQGQTQESTPFVIHRAVSAGPEIGTEATAPPGQPLIVQRATSIRAARLEADTPSLAGFAKTKVFTAGSPMFGVYTTSGWAYCAVAETTASWWAGDEFVCYEDADKDGRFETAMLSGSPFLGVPLFVFQLGRRQPLPQPAPYTLIATEDGPAVDYVVTAQVQRPRTRDAALPPSTFVTLRGGFRQGVNSIPARIGGWSKSARLKDGEPSRINLKGAEIEILGVDEANVVRYRVLTPTPTQVERVTMGVTTRTTMVPIFIPG</sequence>
<name>A0A7W7IRZ7_9CAUL</name>
<keyword evidence="3" id="KW-1185">Reference proteome</keyword>
<evidence type="ECO:0000313" key="3">
    <source>
        <dbReference type="Proteomes" id="UP000539957"/>
    </source>
</evidence>
<feature type="signal peptide" evidence="1">
    <location>
        <begin position="1"/>
        <end position="23"/>
    </location>
</feature>
<organism evidence="2 3">
    <name type="scientific">Brevundimonas bullata</name>
    <dbReference type="NCBI Taxonomy" id="13160"/>
    <lineage>
        <taxon>Bacteria</taxon>
        <taxon>Pseudomonadati</taxon>
        <taxon>Pseudomonadota</taxon>
        <taxon>Alphaproteobacteria</taxon>
        <taxon>Caulobacterales</taxon>
        <taxon>Caulobacteraceae</taxon>
        <taxon>Brevundimonas</taxon>
    </lineage>
</organism>
<keyword evidence="1" id="KW-0732">Signal</keyword>
<dbReference type="RefSeq" id="WP_184271890.1">
    <property type="nucleotide sequence ID" value="NZ_JACHKY010000005.1"/>
</dbReference>
<evidence type="ECO:0000313" key="2">
    <source>
        <dbReference type="EMBL" id="MBB4799152.1"/>
    </source>
</evidence>
<accession>A0A7W7IRZ7</accession>
<dbReference type="Proteomes" id="UP000539957">
    <property type="component" value="Unassembled WGS sequence"/>
</dbReference>
<reference evidence="2 3" key="1">
    <citation type="submission" date="2020-08" db="EMBL/GenBank/DDBJ databases">
        <title>Functional genomics of gut bacteria from endangered species of beetles.</title>
        <authorList>
            <person name="Carlos-Shanley C."/>
        </authorList>
    </citation>
    <scope>NUCLEOTIDE SEQUENCE [LARGE SCALE GENOMIC DNA]</scope>
    <source>
        <strain evidence="2 3">S00123</strain>
    </source>
</reference>